<dbReference type="AlphaFoldDB" id="A0A7J5YFR0"/>
<dbReference type="EMBL" id="JAAKFY010000013">
    <property type="protein sequence ID" value="KAF3847128.1"/>
    <property type="molecule type" value="Genomic_DNA"/>
</dbReference>
<evidence type="ECO:0000313" key="3">
    <source>
        <dbReference type="Proteomes" id="UP000518266"/>
    </source>
</evidence>
<accession>A0A7J5YFR0</accession>
<gene>
    <name evidence="2" type="ORF">F7725_020156</name>
</gene>
<reference evidence="2 3" key="1">
    <citation type="submission" date="2020-03" db="EMBL/GenBank/DDBJ databases">
        <title>Dissostichus mawsoni Genome sequencing and assembly.</title>
        <authorList>
            <person name="Park H."/>
        </authorList>
    </citation>
    <scope>NUCLEOTIDE SEQUENCE [LARGE SCALE GENOMIC DNA]</scope>
    <source>
        <strain evidence="2">DM0001</strain>
        <tissue evidence="2">Muscle</tissue>
    </source>
</reference>
<protein>
    <submittedName>
        <fullName evidence="2">Uncharacterized protein</fullName>
    </submittedName>
</protein>
<evidence type="ECO:0000256" key="1">
    <source>
        <dbReference type="SAM" id="MobiDB-lite"/>
    </source>
</evidence>
<evidence type="ECO:0000313" key="2">
    <source>
        <dbReference type="EMBL" id="KAF3847128.1"/>
    </source>
</evidence>
<comment type="caution">
    <text evidence="2">The sequence shown here is derived from an EMBL/GenBank/DDBJ whole genome shotgun (WGS) entry which is preliminary data.</text>
</comment>
<proteinExistence type="predicted"/>
<feature type="region of interest" description="Disordered" evidence="1">
    <location>
        <begin position="183"/>
        <end position="209"/>
    </location>
</feature>
<keyword evidence="3" id="KW-1185">Reference proteome</keyword>
<organism evidence="2 3">
    <name type="scientific">Dissostichus mawsoni</name>
    <name type="common">Antarctic cod</name>
    <dbReference type="NCBI Taxonomy" id="36200"/>
    <lineage>
        <taxon>Eukaryota</taxon>
        <taxon>Metazoa</taxon>
        <taxon>Chordata</taxon>
        <taxon>Craniata</taxon>
        <taxon>Vertebrata</taxon>
        <taxon>Euteleostomi</taxon>
        <taxon>Actinopterygii</taxon>
        <taxon>Neopterygii</taxon>
        <taxon>Teleostei</taxon>
        <taxon>Neoteleostei</taxon>
        <taxon>Acanthomorphata</taxon>
        <taxon>Eupercaria</taxon>
        <taxon>Perciformes</taxon>
        <taxon>Notothenioidei</taxon>
        <taxon>Nototheniidae</taxon>
        <taxon>Dissostichus</taxon>
    </lineage>
</organism>
<sequence length="255" mass="28506">MLNRVLVKTTAPCSPPEHGHGDVPTFYTCDEGLSALTTEGQATLERLEGMLAQSVAQQYHMAGVRTEPPNAEFEDGMEVEAAAMEAGQFEDADVEHWGLSQYTTAGELCGEGQRRVKHCAETEGTVLLQVRTEELVIQTLTSLIIIINNSIILVTCIDYCCDDRSHRVHAVFLVHRVLREPGVREGPSQEPAARLAQRDDPREHQQRHRHVCRHVPRDLSLQSRGISDVSSPHCWTLSPVERWLLLLYPEDEGPT</sequence>
<dbReference type="Proteomes" id="UP000518266">
    <property type="component" value="Unassembled WGS sequence"/>
</dbReference>
<name>A0A7J5YFR0_DISMA</name>
<dbReference type="OrthoDB" id="19714at2759"/>